<keyword evidence="1" id="KW-0732">Signal</keyword>
<dbReference type="Proteomes" id="UP000279959">
    <property type="component" value="Chromosome"/>
</dbReference>
<protein>
    <submittedName>
        <fullName evidence="2">Uncharacterized protein</fullName>
    </submittedName>
</protein>
<evidence type="ECO:0000256" key="1">
    <source>
        <dbReference type="SAM" id="SignalP"/>
    </source>
</evidence>
<gene>
    <name evidence="2" type="ORF">SAMIE_1023640</name>
</gene>
<feature type="chain" id="PRO_5019804349" evidence="1">
    <location>
        <begin position="22"/>
        <end position="214"/>
    </location>
</feature>
<name>A0A494W2L3_9SPHN</name>
<dbReference type="EMBL" id="AP018664">
    <property type="protein sequence ID" value="BBD98863.1"/>
    <property type="molecule type" value="Genomic_DNA"/>
</dbReference>
<dbReference type="KEGG" id="sami:SAMIE_1023640"/>
<accession>A0A494W2L3</accession>
<sequence>MTGRQAIALALAFLAAGGVQAKSGPVWQVERTADPITGRSSCVVAVHDRAAGLSFTRSGGLYPMVEMNSQFGLLVGVGSGGRIRLPSGDILWRVDALPYRELRAADNPVGDRPDMPADTVAGVTAQALRMSRAMTATATLASGEAARAMLDKMRAGHTLQFRQAAAASVYGMPQESMVLTGQITAKGLHPYPLDASFRAGLAACGIDDRTGAAR</sequence>
<evidence type="ECO:0000313" key="3">
    <source>
        <dbReference type="Proteomes" id="UP000279959"/>
    </source>
</evidence>
<dbReference type="AlphaFoldDB" id="A0A494W2L3"/>
<feature type="signal peptide" evidence="1">
    <location>
        <begin position="1"/>
        <end position="21"/>
    </location>
</feature>
<keyword evidence="3" id="KW-1185">Reference proteome</keyword>
<dbReference type="RefSeq" id="WP_066703606.1">
    <property type="nucleotide sequence ID" value="NZ_AP018664.1"/>
</dbReference>
<organism evidence="2 3">
    <name type="scientific">Sphingobium amiense</name>
    <dbReference type="NCBI Taxonomy" id="135719"/>
    <lineage>
        <taxon>Bacteria</taxon>
        <taxon>Pseudomonadati</taxon>
        <taxon>Pseudomonadota</taxon>
        <taxon>Alphaproteobacteria</taxon>
        <taxon>Sphingomonadales</taxon>
        <taxon>Sphingomonadaceae</taxon>
        <taxon>Sphingobium</taxon>
    </lineage>
</organism>
<evidence type="ECO:0000313" key="2">
    <source>
        <dbReference type="EMBL" id="BBD98863.1"/>
    </source>
</evidence>
<proteinExistence type="predicted"/>
<reference evidence="2 3" key="1">
    <citation type="submission" date="2018-05" db="EMBL/GenBank/DDBJ databases">
        <title>Complete Genome Sequence of the Nonylphenol-Degrading Bacterium Sphingobium amiense DSM 16289T.</title>
        <authorList>
            <person name="Ootsuka M."/>
            <person name="Nishizawa T."/>
            <person name="Ohta H."/>
        </authorList>
    </citation>
    <scope>NUCLEOTIDE SEQUENCE [LARGE SCALE GENOMIC DNA]</scope>
    <source>
        <strain evidence="2 3">DSM 16289</strain>
    </source>
</reference>